<evidence type="ECO:0000313" key="8">
    <source>
        <dbReference type="Proteomes" id="UP001285441"/>
    </source>
</evidence>
<dbReference type="Proteomes" id="UP001285441">
    <property type="component" value="Unassembled WGS sequence"/>
</dbReference>
<accession>A0AAE0U826</accession>
<comment type="caution">
    <text evidence="7">The sequence shown here is derived from an EMBL/GenBank/DDBJ whole genome shotgun (WGS) entry which is preliminary data.</text>
</comment>
<keyword evidence="4" id="KW-0378">Hydrolase</keyword>
<name>A0AAE0U826_9PEZI</name>
<dbReference type="GO" id="GO:0070008">
    <property type="term" value="F:serine-type exopeptidase activity"/>
    <property type="evidence" value="ECO:0007669"/>
    <property type="project" value="InterPro"/>
</dbReference>
<evidence type="ECO:0000256" key="1">
    <source>
        <dbReference type="ARBA" id="ARBA00011079"/>
    </source>
</evidence>
<evidence type="ECO:0000256" key="6">
    <source>
        <dbReference type="SAM" id="SignalP"/>
    </source>
</evidence>
<dbReference type="Pfam" id="PF05577">
    <property type="entry name" value="Peptidase_S28"/>
    <property type="match status" value="1"/>
</dbReference>
<keyword evidence="5" id="KW-0325">Glycoprotein</keyword>
<feature type="chain" id="PRO_5042146591" evidence="6">
    <location>
        <begin position="20"/>
        <end position="557"/>
    </location>
</feature>
<gene>
    <name evidence="7" type="ORF">B0H63DRAFT_459520</name>
</gene>
<protein>
    <submittedName>
        <fullName evidence="7">Peptidase S28</fullName>
    </submittedName>
</protein>
<dbReference type="PANTHER" id="PTHR11010">
    <property type="entry name" value="PROTEASE S28 PRO-X CARBOXYPEPTIDASE-RELATED"/>
    <property type="match status" value="1"/>
</dbReference>
<organism evidence="7 8">
    <name type="scientific">Podospora didyma</name>
    <dbReference type="NCBI Taxonomy" id="330526"/>
    <lineage>
        <taxon>Eukaryota</taxon>
        <taxon>Fungi</taxon>
        <taxon>Dikarya</taxon>
        <taxon>Ascomycota</taxon>
        <taxon>Pezizomycotina</taxon>
        <taxon>Sordariomycetes</taxon>
        <taxon>Sordariomycetidae</taxon>
        <taxon>Sordariales</taxon>
        <taxon>Podosporaceae</taxon>
        <taxon>Podospora</taxon>
    </lineage>
</organism>
<proteinExistence type="inferred from homology"/>
<feature type="signal peptide" evidence="6">
    <location>
        <begin position="1"/>
        <end position="19"/>
    </location>
</feature>
<dbReference type="Gene3D" id="3.40.50.1820">
    <property type="entry name" value="alpha/beta hydrolase"/>
    <property type="match status" value="2"/>
</dbReference>
<keyword evidence="2" id="KW-0645">Protease</keyword>
<reference evidence="7" key="2">
    <citation type="submission" date="2023-06" db="EMBL/GenBank/DDBJ databases">
        <authorList>
            <consortium name="Lawrence Berkeley National Laboratory"/>
            <person name="Haridas S."/>
            <person name="Hensen N."/>
            <person name="Bonometti L."/>
            <person name="Westerberg I."/>
            <person name="Brannstrom I.O."/>
            <person name="Guillou S."/>
            <person name="Cros-Aarteil S."/>
            <person name="Calhoun S."/>
            <person name="Kuo A."/>
            <person name="Mondo S."/>
            <person name="Pangilinan J."/>
            <person name="Riley R."/>
            <person name="LaButti K."/>
            <person name="Andreopoulos B."/>
            <person name="Lipzen A."/>
            <person name="Chen C."/>
            <person name="Yanf M."/>
            <person name="Daum C."/>
            <person name="Ng V."/>
            <person name="Clum A."/>
            <person name="Steindorff A."/>
            <person name="Ohm R."/>
            <person name="Martin F."/>
            <person name="Silar P."/>
            <person name="Natvig D."/>
            <person name="Lalanne C."/>
            <person name="Gautier V."/>
            <person name="Ament-velasquez S.L."/>
            <person name="Kruys A."/>
            <person name="Hutchinson M.I."/>
            <person name="Powell A.J."/>
            <person name="Barry K."/>
            <person name="Miller A.N."/>
            <person name="Grigoriev I.V."/>
            <person name="Debuchy R."/>
            <person name="Gladieux P."/>
            <person name="Thoren M.H."/>
            <person name="Johannesson H."/>
        </authorList>
    </citation>
    <scope>NUCLEOTIDE SEQUENCE</scope>
    <source>
        <strain evidence="7">CBS 232.78</strain>
    </source>
</reference>
<evidence type="ECO:0000256" key="5">
    <source>
        <dbReference type="ARBA" id="ARBA00023180"/>
    </source>
</evidence>
<comment type="similarity">
    <text evidence="1">Belongs to the peptidase S28 family.</text>
</comment>
<dbReference type="InterPro" id="IPR029058">
    <property type="entry name" value="AB_hydrolase_fold"/>
</dbReference>
<sequence length="557" mass="62006">MVVLRSFLGVLGLAAVSGAFRTSLTLKDFREQMVELESKENHGINTRDVDPATLYPIHTLQVPIDHFHNDSKYEPHSNGTFGLRYWFDPSRYKAGGPIIVLQGGETSGADRLPFLQKGIVAHLSEATNGLGVILEHRYYGKSFPVPDLSTENLRFLTTEQALADMAYFAQHIVFPGLEHLDLTAPKNAYIAYGGSYAGAFVAFLRKLYPNVYWGAISSSGVTEAIYDYWEYYTAARLYAPKECVEATQKLTNVIDNILGKDGQASSALAQRLKAAFGLGNLTRSDDFANSVSWGIAGLQLTNWDPAENSTDFGLYCANISSETILYPEAAAAPGLKAEVQSLITAGGYGDELEILTPQMLNYIGYINRTVVRTCGANQDVCLTNFNSTFYRQDNIKQVWRAWPYQYCTEWGYLQTGSGIPADQLPLISRLIDLNYTTVVCREAFNITTPPNVEIINQYGGFNISYPRLAIIDGEKDPWRAATPHAIGLPERESTTSEPFILIRDGVHHWDENGLFSNETTPELPPRPVAEAQSAEAEFVKAWMVEWRKSRCKRPAKR</sequence>
<dbReference type="InterPro" id="IPR008758">
    <property type="entry name" value="Peptidase_S28"/>
</dbReference>
<evidence type="ECO:0000256" key="2">
    <source>
        <dbReference type="ARBA" id="ARBA00022670"/>
    </source>
</evidence>
<keyword evidence="8" id="KW-1185">Reference proteome</keyword>
<dbReference type="SUPFAM" id="SSF53474">
    <property type="entry name" value="alpha/beta-Hydrolases"/>
    <property type="match status" value="1"/>
</dbReference>
<keyword evidence="3 6" id="KW-0732">Signal</keyword>
<dbReference type="EMBL" id="JAULSW010000001">
    <property type="protein sequence ID" value="KAK3393924.1"/>
    <property type="molecule type" value="Genomic_DNA"/>
</dbReference>
<dbReference type="FunFam" id="3.40.50.1820:FF:000251">
    <property type="entry name" value="Extracelular serine carboxypeptidase, putative"/>
    <property type="match status" value="1"/>
</dbReference>
<reference evidence="7" key="1">
    <citation type="journal article" date="2023" name="Mol. Phylogenet. Evol.">
        <title>Genome-scale phylogeny and comparative genomics of the fungal order Sordariales.</title>
        <authorList>
            <person name="Hensen N."/>
            <person name="Bonometti L."/>
            <person name="Westerberg I."/>
            <person name="Brannstrom I.O."/>
            <person name="Guillou S."/>
            <person name="Cros-Aarteil S."/>
            <person name="Calhoun S."/>
            <person name="Haridas S."/>
            <person name="Kuo A."/>
            <person name="Mondo S."/>
            <person name="Pangilinan J."/>
            <person name="Riley R."/>
            <person name="LaButti K."/>
            <person name="Andreopoulos B."/>
            <person name="Lipzen A."/>
            <person name="Chen C."/>
            <person name="Yan M."/>
            <person name="Daum C."/>
            <person name="Ng V."/>
            <person name="Clum A."/>
            <person name="Steindorff A."/>
            <person name="Ohm R.A."/>
            <person name="Martin F."/>
            <person name="Silar P."/>
            <person name="Natvig D.O."/>
            <person name="Lalanne C."/>
            <person name="Gautier V."/>
            <person name="Ament-Velasquez S.L."/>
            <person name="Kruys A."/>
            <person name="Hutchinson M.I."/>
            <person name="Powell A.J."/>
            <person name="Barry K."/>
            <person name="Miller A.N."/>
            <person name="Grigoriev I.V."/>
            <person name="Debuchy R."/>
            <person name="Gladieux P."/>
            <person name="Hiltunen Thoren M."/>
            <person name="Johannesson H."/>
        </authorList>
    </citation>
    <scope>NUCLEOTIDE SEQUENCE</scope>
    <source>
        <strain evidence="7">CBS 232.78</strain>
    </source>
</reference>
<evidence type="ECO:0000256" key="4">
    <source>
        <dbReference type="ARBA" id="ARBA00022801"/>
    </source>
</evidence>
<evidence type="ECO:0000313" key="7">
    <source>
        <dbReference type="EMBL" id="KAK3393924.1"/>
    </source>
</evidence>
<dbReference type="GO" id="GO:0008239">
    <property type="term" value="F:dipeptidyl-peptidase activity"/>
    <property type="evidence" value="ECO:0007669"/>
    <property type="project" value="TreeGrafter"/>
</dbReference>
<dbReference type="AlphaFoldDB" id="A0AAE0U826"/>
<dbReference type="PANTHER" id="PTHR11010:SF117">
    <property type="entry name" value="SERINE PROTEASE 16"/>
    <property type="match status" value="1"/>
</dbReference>
<evidence type="ECO:0000256" key="3">
    <source>
        <dbReference type="ARBA" id="ARBA00022729"/>
    </source>
</evidence>
<dbReference type="GO" id="GO:0006508">
    <property type="term" value="P:proteolysis"/>
    <property type="evidence" value="ECO:0007669"/>
    <property type="project" value="UniProtKB-KW"/>
</dbReference>